<evidence type="ECO:0000256" key="1">
    <source>
        <dbReference type="SAM" id="MobiDB-lite"/>
    </source>
</evidence>
<protein>
    <submittedName>
        <fullName evidence="2">Uncharacterized protein</fullName>
    </submittedName>
</protein>
<dbReference type="EMBL" id="AMZH03003776">
    <property type="protein sequence ID" value="RRT71193.1"/>
    <property type="molecule type" value="Genomic_DNA"/>
</dbReference>
<evidence type="ECO:0000313" key="2">
    <source>
        <dbReference type="EMBL" id="RRT71193.1"/>
    </source>
</evidence>
<comment type="caution">
    <text evidence="2">The sequence shown here is derived from an EMBL/GenBank/DDBJ whole genome shotgun (WGS) entry which is preliminary data.</text>
</comment>
<reference evidence="2 3" key="1">
    <citation type="journal article" date="2014" name="Agronomy (Basel)">
        <title>A Draft Genome Sequence for Ensete ventricosum, the Drought-Tolerant Tree Against Hunger.</title>
        <authorList>
            <person name="Harrison J."/>
            <person name="Moore K.A."/>
            <person name="Paszkiewicz K."/>
            <person name="Jones T."/>
            <person name="Grant M."/>
            <person name="Ambacheew D."/>
            <person name="Muzemil S."/>
            <person name="Studholme D.J."/>
        </authorList>
    </citation>
    <scope>NUCLEOTIDE SEQUENCE [LARGE SCALE GENOMIC DNA]</scope>
</reference>
<dbReference type="AlphaFoldDB" id="A0A427A4S2"/>
<sequence>MPLKDVVHLMLQLPANKIKIKFGTDRSEEDSSSCSWLDTMKRAERVDGEDEDNDIGAHIIIWKENPRAVFLPQPDARVLNGAGVRRIVMRPQEMDSGRDRKQGFGGAQRKTPDDGFARGAAEEMSVSL</sequence>
<feature type="compositionally biased region" description="Basic and acidic residues" evidence="1">
    <location>
        <begin position="92"/>
        <end position="102"/>
    </location>
</feature>
<proteinExistence type="predicted"/>
<evidence type="ECO:0000313" key="3">
    <source>
        <dbReference type="Proteomes" id="UP000287651"/>
    </source>
</evidence>
<organism evidence="2 3">
    <name type="scientific">Ensete ventricosum</name>
    <name type="common">Abyssinian banana</name>
    <name type="synonym">Musa ensete</name>
    <dbReference type="NCBI Taxonomy" id="4639"/>
    <lineage>
        <taxon>Eukaryota</taxon>
        <taxon>Viridiplantae</taxon>
        <taxon>Streptophyta</taxon>
        <taxon>Embryophyta</taxon>
        <taxon>Tracheophyta</taxon>
        <taxon>Spermatophyta</taxon>
        <taxon>Magnoliopsida</taxon>
        <taxon>Liliopsida</taxon>
        <taxon>Zingiberales</taxon>
        <taxon>Musaceae</taxon>
        <taxon>Ensete</taxon>
    </lineage>
</organism>
<accession>A0A427A4S2</accession>
<feature type="region of interest" description="Disordered" evidence="1">
    <location>
        <begin position="89"/>
        <end position="128"/>
    </location>
</feature>
<gene>
    <name evidence="2" type="ORF">B296_00020753</name>
</gene>
<dbReference type="Proteomes" id="UP000287651">
    <property type="component" value="Unassembled WGS sequence"/>
</dbReference>
<name>A0A427A4S2_ENSVE</name>